<sequence length="32" mass="3751">MHKVINSGRRIPLLNFFWTSHVFGLRACCSMK</sequence>
<name>A0A2P2J7R7_RHIMU</name>
<organism evidence="1">
    <name type="scientific">Rhizophora mucronata</name>
    <name type="common">Asiatic mangrove</name>
    <dbReference type="NCBI Taxonomy" id="61149"/>
    <lineage>
        <taxon>Eukaryota</taxon>
        <taxon>Viridiplantae</taxon>
        <taxon>Streptophyta</taxon>
        <taxon>Embryophyta</taxon>
        <taxon>Tracheophyta</taxon>
        <taxon>Spermatophyta</taxon>
        <taxon>Magnoliopsida</taxon>
        <taxon>eudicotyledons</taxon>
        <taxon>Gunneridae</taxon>
        <taxon>Pentapetalae</taxon>
        <taxon>rosids</taxon>
        <taxon>fabids</taxon>
        <taxon>Malpighiales</taxon>
        <taxon>Rhizophoraceae</taxon>
        <taxon>Rhizophora</taxon>
    </lineage>
</organism>
<proteinExistence type="predicted"/>
<protein>
    <submittedName>
        <fullName evidence="1">Uncharacterized protein</fullName>
    </submittedName>
</protein>
<accession>A0A2P2J7R7</accession>
<evidence type="ECO:0000313" key="1">
    <source>
        <dbReference type="EMBL" id="MBW89526.1"/>
    </source>
</evidence>
<dbReference type="AlphaFoldDB" id="A0A2P2J7R7"/>
<reference evidence="1" key="1">
    <citation type="submission" date="2018-02" db="EMBL/GenBank/DDBJ databases">
        <title>Rhizophora mucronata_Transcriptome.</title>
        <authorList>
            <person name="Meera S.P."/>
            <person name="Sreeshan A."/>
            <person name="Augustine A."/>
        </authorList>
    </citation>
    <scope>NUCLEOTIDE SEQUENCE</scope>
    <source>
        <tissue evidence="1">Leaf</tissue>
    </source>
</reference>
<dbReference type="EMBL" id="GGEC01009043">
    <property type="protein sequence ID" value="MBW89526.1"/>
    <property type="molecule type" value="Transcribed_RNA"/>
</dbReference>